<dbReference type="EMBL" id="JAHDTB010000039">
    <property type="protein sequence ID" value="MBW8290246.1"/>
    <property type="molecule type" value="Genomic_DNA"/>
</dbReference>
<organism evidence="1 2">
    <name type="scientific">Chromobacterium subtsugae</name>
    <dbReference type="NCBI Taxonomy" id="251747"/>
    <lineage>
        <taxon>Bacteria</taxon>
        <taxon>Pseudomonadati</taxon>
        <taxon>Pseudomonadota</taxon>
        <taxon>Betaproteobacteria</taxon>
        <taxon>Neisseriales</taxon>
        <taxon>Chromobacteriaceae</taxon>
        <taxon>Chromobacterium</taxon>
    </lineage>
</organism>
<keyword evidence="2" id="KW-1185">Reference proteome</keyword>
<dbReference type="Proteomes" id="UP000711178">
    <property type="component" value="Unassembled WGS sequence"/>
</dbReference>
<protein>
    <submittedName>
        <fullName evidence="1">Uncharacterized protein</fullName>
    </submittedName>
</protein>
<sequence>MPPEESAQNEAQSTYQEIFWKEYPMRIYHIACERGSTGLFLGWSVHTAENILASSIYPRYDMAESESQRLEEAYGTPAIGFTLLNGNQILKKYCH</sequence>
<proteinExistence type="predicted"/>
<name>A0ABS7FJX3_9NEIS</name>
<evidence type="ECO:0000313" key="1">
    <source>
        <dbReference type="EMBL" id="MBW8290246.1"/>
    </source>
</evidence>
<reference evidence="1 2" key="1">
    <citation type="submission" date="2021-05" db="EMBL/GenBank/DDBJ databases">
        <title>Draft Whole Genome Sequencing Of Biosensor Chromobacterium violaceum Strain CV026 Reveals A Regulatory RNA In Chromobacterium violaceum Phenotype Regulatory Network.</title>
        <authorList>
            <person name="Hong K.W."/>
            <person name="Chan K.G."/>
            <person name="Chang C.-Y."/>
        </authorList>
    </citation>
    <scope>NUCLEOTIDE SEQUENCE [LARGE SCALE GENOMIC DNA]</scope>
    <source>
        <strain evidence="1 2">ATCC 31532</strain>
    </source>
</reference>
<accession>A0ABS7FJX3</accession>
<evidence type="ECO:0000313" key="2">
    <source>
        <dbReference type="Proteomes" id="UP000711178"/>
    </source>
</evidence>
<comment type="caution">
    <text evidence="1">The sequence shown here is derived from an EMBL/GenBank/DDBJ whole genome shotgun (WGS) entry which is preliminary data.</text>
</comment>
<gene>
    <name evidence="1" type="ORF">KIF53_21640</name>
</gene>